<evidence type="ECO:0000313" key="2">
    <source>
        <dbReference type="Proteomes" id="UP001499882"/>
    </source>
</evidence>
<comment type="caution">
    <text evidence="1">The sequence shown here is derived from an EMBL/GenBank/DDBJ whole genome shotgun (WGS) entry which is preliminary data.</text>
</comment>
<proteinExistence type="predicted"/>
<keyword evidence="2" id="KW-1185">Reference proteome</keyword>
<protein>
    <submittedName>
        <fullName evidence="1">EcsC family protein</fullName>
    </submittedName>
</protein>
<evidence type="ECO:0000313" key="1">
    <source>
        <dbReference type="EMBL" id="GAA4747026.1"/>
    </source>
</evidence>
<organism evidence="1 2">
    <name type="scientific">Nocardioides endophyticus</name>
    <dbReference type="NCBI Taxonomy" id="1353775"/>
    <lineage>
        <taxon>Bacteria</taxon>
        <taxon>Bacillati</taxon>
        <taxon>Actinomycetota</taxon>
        <taxon>Actinomycetes</taxon>
        <taxon>Propionibacteriales</taxon>
        <taxon>Nocardioidaceae</taxon>
        <taxon>Nocardioides</taxon>
    </lineage>
</organism>
<name>A0ABP8Z660_9ACTN</name>
<dbReference type="Proteomes" id="UP001499882">
    <property type="component" value="Unassembled WGS sequence"/>
</dbReference>
<dbReference type="InterPro" id="IPR024787">
    <property type="entry name" value="EcsC"/>
</dbReference>
<sequence>MGAKSNITSAAGKYVAPRLPALAPELNATFVREALHRAIHGIGPLPSAAATADKALRAAEGRQKRAIKAVIDDHIRYAGAQGMLTSVGGAFTAMVTIPTNITGLALIQARMVAVIAHLRGYDLEDPRVRNAVLACMLGEDKVEALVKARKIPAPPMAIATAPVHDPEIERVLCAEVTSELVTKVAGKHAAIAVARKVPVVGGIVGMSVDGFATYQIGRYAGGELRPRARR</sequence>
<reference evidence="2" key="1">
    <citation type="journal article" date="2019" name="Int. J. Syst. Evol. Microbiol.">
        <title>The Global Catalogue of Microorganisms (GCM) 10K type strain sequencing project: providing services to taxonomists for standard genome sequencing and annotation.</title>
        <authorList>
            <consortium name="The Broad Institute Genomics Platform"/>
            <consortium name="The Broad Institute Genome Sequencing Center for Infectious Disease"/>
            <person name="Wu L."/>
            <person name="Ma J."/>
        </authorList>
    </citation>
    <scope>NUCLEOTIDE SEQUENCE [LARGE SCALE GENOMIC DNA]</scope>
    <source>
        <strain evidence="2">JCM 18532</strain>
    </source>
</reference>
<dbReference type="EMBL" id="BAABKN010000023">
    <property type="protein sequence ID" value="GAA4747026.1"/>
    <property type="molecule type" value="Genomic_DNA"/>
</dbReference>
<gene>
    <name evidence="1" type="ORF">GCM10023350_34730</name>
</gene>
<accession>A0ABP8Z660</accession>
<dbReference type="RefSeq" id="WP_345528151.1">
    <property type="nucleotide sequence ID" value="NZ_BAABKN010000023.1"/>
</dbReference>
<dbReference type="Pfam" id="PF12787">
    <property type="entry name" value="EcsC"/>
    <property type="match status" value="1"/>
</dbReference>